<evidence type="ECO:0000313" key="2">
    <source>
        <dbReference type="Proteomes" id="UP000827549"/>
    </source>
</evidence>
<dbReference type="GeneID" id="87805316"/>
<sequence>MRGGDPIPEPEEAEYAGAVCFAPAGWFEGVGAARNTQPAPAAVAPAQHGAAMKKALLLSTSQDDIARIEALLQTRGYAPGDIISLVPSAVDAGLRLSQQNAAGWIDWLAEGEGNTLFVYAGAGAGVDAELGDEPAVSLTSAHTDVLVLAPPHDAPTIPGAMGQALAAVLGRYGAVCYRTLLRELAREMGAEVQLASSQPLDLDALFIA</sequence>
<name>A0AAF0Y5N5_9TREE</name>
<keyword evidence="2" id="KW-1185">Reference proteome</keyword>
<reference evidence="1" key="1">
    <citation type="submission" date="2023-10" db="EMBL/GenBank/DDBJ databases">
        <authorList>
            <person name="Noh H."/>
        </authorList>
    </citation>
    <scope>NUCLEOTIDE SEQUENCE</scope>
    <source>
        <strain evidence="1">DUCC4014</strain>
    </source>
</reference>
<protein>
    <submittedName>
        <fullName evidence="1">Uncharacterized protein</fullName>
    </submittedName>
</protein>
<gene>
    <name evidence="1" type="ORF">LOC62_02G002066</name>
</gene>
<proteinExistence type="predicted"/>
<organism evidence="1 2">
    <name type="scientific">Vanrija pseudolonga</name>
    <dbReference type="NCBI Taxonomy" id="143232"/>
    <lineage>
        <taxon>Eukaryota</taxon>
        <taxon>Fungi</taxon>
        <taxon>Dikarya</taxon>
        <taxon>Basidiomycota</taxon>
        <taxon>Agaricomycotina</taxon>
        <taxon>Tremellomycetes</taxon>
        <taxon>Trichosporonales</taxon>
        <taxon>Trichosporonaceae</taxon>
        <taxon>Vanrija</taxon>
    </lineage>
</organism>
<dbReference type="Proteomes" id="UP000827549">
    <property type="component" value="Chromosome 2"/>
</dbReference>
<dbReference type="AlphaFoldDB" id="A0AAF0Y5N5"/>
<evidence type="ECO:0000313" key="1">
    <source>
        <dbReference type="EMBL" id="WOO78519.1"/>
    </source>
</evidence>
<accession>A0AAF0Y5N5</accession>
<dbReference type="RefSeq" id="XP_062624551.1">
    <property type="nucleotide sequence ID" value="XM_062768567.1"/>
</dbReference>
<dbReference type="EMBL" id="CP086715">
    <property type="protein sequence ID" value="WOO78519.1"/>
    <property type="molecule type" value="Genomic_DNA"/>
</dbReference>